<feature type="signal peptide" evidence="1">
    <location>
        <begin position="1"/>
        <end position="25"/>
    </location>
</feature>
<dbReference type="AlphaFoldDB" id="A0A1Q5PHE7"/>
<feature type="domain" description="GP-PDE" evidence="2">
    <location>
        <begin position="39"/>
        <end position="308"/>
    </location>
</feature>
<feature type="chain" id="PRO_5012841003" evidence="1">
    <location>
        <begin position="26"/>
        <end position="309"/>
    </location>
</feature>
<dbReference type="InterPro" id="IPR030395">
    <property type="entry name" value="GP_PDE_dom"/>
</dbReference>
<keyword evidence="4" id="KW-1185">Reference proteome</keyword>
<name>A0A1Q5PHE7_9BACT</name>
<protein>
    <submittedName>
        <fullName evidence="3">Glycerophosphodiester phosphodiesterase</fullName>
    </submittedName>
</protein>
<dbReference type="Proteomes" id="UP000186551">
    <property type="component" value="Unassembled WGS sequence"/>
</dbReference>
<organism evidence="3 4">
    <name type="scientific">Pontibacter flavimaris</name>
    <dbReference type="NCBI Taxonomy" id="1797110"/>
    <lineage>
        <taxon>Bacteria</taxon>
        <taxon>Pseudomonadati</taxon>
        <taxon>Bacteroidota</taxon>
        <taxon>Cytophagia</taxon>
        <taxon>Cytophagales</taxon>
        <taxon>Hymenobacteraceae</taxon>
        <taxon>Pontibacter</taxon>
    </lineage>
</organism>
<evidence type="ECO:0000313" key="4">
    <source>
        <dbReference type="Proteomes" id="UP000186551"/>
    </source>
</evidence>
<gene>
    <name evidence="3" type="ORF">A3841_11490</name>
</gene>
<dbReference type="Pfam" id="PF03009">
    <property type="entry name" value="GDPD"/>
    <property type="match status" value="1"/>
</dbReference>
<dbReference type="PROSITE" id="PS51704">
    <property type="entry name" value="GP_PDE"/>
    <property type="match status" value="1"/>
</dbReference>
<dbReference type="InterPro" id="IPR017946">
    <property type="entry name" value="PLC-like_Pdiesterase_TIM-brl"/>
</dbReference>
<dbReference type="GO" id="GO:0008081">
    <property type="term" value="F:phosphoric diester hydrolase activity"/>
    <property type="evidence" value="ECO:0007669"/>
    <property type="project" value="InterPro"/>
</dbReference>
<dbReference type="SUPFAM" id="SSF51695">
    <property type="entry name" value="PLC-like phosphodiesterases"/>
    <property type="match status" value="1"/>
</dbReference>
<dbReference type="PROSITE" id="PS51257">
    <property type="entry name" value="PROKAR_LIPOPROTEIN"/>
    <property type="match status" value="1"/>
</dbReference>
<evidence type="ECO:0000259" key="2">
    <source>
        <dbReference type="PROSITE" id="PS51704"/>
    </source>
</evidence>
<reference evidence="3 4" key="1">
    <citation type="submission" date="2016-03" db="EMBL/GenBank/DDBJ databases">
        <title>Genome sequence of Pontibacter sp. nov., of the family cytophagaceae, isolated from marine sediment of the Yellow Sea, China.</title>
        <authorList>
            <person name="Zhang G."/>
            <person name="Zhang R."/>
        </authorList>
    </citation>
    <scope>NUCLEOTIDE SEQUENCE [LARGE SCALE GENOMIC DNA]</scope>
    <source>
        <strain evidence="3 4">S10-8</strain>
    </source>
</reference>
<evidence type="ECO:0000256" key="1">
    <source>
        <dbReference type="SAM" id="SignalP"/>
    </source>
</evidence>
<evidence type="ECO:0000313" key="3">
    <source>
        <dbReference type="EMBL" id="OKL41648.1"/>
    </source>
</evidence>
<comment type="caution">
    <text evidence="3">The sequence shown here is derived from an EMBL/GenBank/DDBJ whole genome shotgun (WGS) entry which is preliminary data.</text>
</comment>
<sequence>MKAILYTLPVAFILSIACTSSKTMSFTPPAATTPPLPEFDLEGHRGARGLLPENTVPAMLKALELGVTTLEMDAHISQDGQVLLSHDPFINREHELLPSGEEIPQKDAKKYVLYQMPYSQIRQFDAGSKFYSKFPEQRLMKAYKPLLAEVIDSVQAYLQNHGLPQVFYNIETKSSPAGDGKYHPAPEEFVDRLVAVLDAKNIRPYAIIQSFDPRTLQALHRKHPDIKTSLLVENTKGLEKNLDLLGFTPHIYSPYYKLVSPALVEATQGRGMKLVPWTVNSLEEMRRLKQLGVDGLISDYPNLYKALSL</sequence>
<dbReference type="GO" id="GO:0006629">
    <property type="term" value="P:lipid metabolic process"/>
    <property type="evidence" value="ECO:0007669"/>
    <property type="project" value="InterPro"/>
</dbReference>
<dbReference type="PANTHER" id="PTHR46211:SF14">
    <property type="entry name" value="GLYCEROPHOSPHODIESTER PHOSPHODIESTERASE"/>
    <property type="match status" value="1"/>
</dbReference>
<proteinExistence type="predicted"/>
<keyword evidence="1" id="KW-0732">Signal</keyword>
<dbReference type="PANTHER" id="PTHR46211">
    <property type="entry name" value="GLYCEROPHOSPHORYL DIESTER PHOSPHODIESTERASE"/>
    <property type="match status" value="1"/>
</dbReference>
<accession>A0A1Q5PHE7</accession>
<dbReference type="STRING" id="1797110.A3841_11490"/>
<dbReference type="EMBL" id="LVWA01000003">
    <property type="protein sequence ID" value="OKL41648.1"/>
    <property type="molecule type" value="Genomic_DNA"/>
</dbReference>
<dbReference type="Gene3D" id="3.20.20.190">
    <property type="entry name" value="Phosphatidylinositol (PI) phosphodiesterase"/>
    <property type="match status" value="1"/>
</dbReference>